<keyword evidence="1" id="KW-0732">Signal</keyword>
<reference evidence="2" key="1">
    <citation type="journal article" date="2023" name="Nat. Commun.">
        <title>Diploid and tetraploid genomes of Acorus and the evolution of monocots.</title>
        <authorList>
            <person name="Ma L."/>
            <person name="Liu K.W."/>
            <person name="Li Z."/>
            <person name="Hsiao Y.Y."/>
            <person name="Qi Y."/>
            <person name="Fu T."/>
            <person name="Tang G.D."/>
            <person name="Zhang D."/>
            <person name="Sun W.H."/>
            <person name="Liu D.K."/>
            <person name="Li Y."/>
            <person name="Chen G.Z."/>
            <person name="Liu X.D."/>
            <person name="Liao X.Y."/>
            <person name="Jiang Y.T."/>
            <person name="Yu X."/>
            <person name="Hao Y."/>
            <person name="Huang J."/>
            <person name="Zhao X.W."/>
            <person name="Ke S."/>
            <person name="Chen Y.Y."/>
            <person name="Wu W.L."/>
            <person name="Hsu J.L."/>
            <person name="Lin Y.F."/>
            <person name="Huang M.D."/>
            <person name="Li C.Y."/>
            <person name="Huang L."/>
            <person name="Wang Z.W."/>
            <person name="Zhao X."/>
            <person name="Zhong W.Y."/>
            <person name="Peng D.H."/>
            <person name="Ahmad S."/>
            <person name="Lan S."/>
            <person name="Zhang J.S."/>
            <person name="Tsai W.C."/>
            <person name="Van de Peer Y."/>
            <person name="Liu Z.J."/>
        </authorList>
    </citation>
    <scope>NUCLEOTIDE SEQUENCE</scope>
    <source>
        <strain evidence="2">CP</strain>
    </source>
</reference>
<dbReference type="Proteomes" id="UP001180020">
    <property type="component" value="Unassembled WGS sequence"/>
</dbReference>
<evidence type="ECO:0000313" key="3">
    <source>
        <dbReference type="Proteomes" id="UP001180020"/>
    </source>
</evidence>
<name>A0AAV9E4M5_ACOCL</name>
<sequence>MAMLILLALATMAAAVAVAVAECVDGRAVDNVRMLIADAVQNAKAGHPGMASAWRRWVIISTDM</sequence>
<dbReference type="AlphaFoldDB" id="A0AAV9E4M5"/>
<feature type="signal peptide" evidence="1">
    <location>
        <begin position="1"/>
        <end position="21"/>
    </location>
</feature>
<evidence type="ECO:0000256" key="1">
    <source>
        <dbReference type="SAM" id="SignalP"/>
    </source>
</evidence>
<dbReference type="EMBL" id="JAUJYO010000009">
    <property type="protein sequence ID" value="KAK1308381.1"/>
    <property type="molecule type" value="Genomic_DNA"/>
</dbReference>
<organism evidence="2 3">
    <name type="scientific">Acorus calamus</name>
    <name type="common">Sweet flag</name>
    <dbReference type="NCBI Taxonomy" id="4465"/>
    <lineage>
        <taxon>Eukaryota</taxon>
        <taxon>Viridiplantae</taxon>
        <taxon>Streptophyta</taxon>
        <taxon>Embryophyta</taxon>
        <taxon>Tracheophyta</taxon>
        <taxon>Spermatophyta</taxon>
        <taxon>Magnoliopsida</taxon>
        <taxon>Liliopsida</taxon>
        <taxon>Acoraceae</taxon>
        <taxon>Acorus</taxon>
    </lineage>
</organism>
<gene>
    <name evidence="2" type="ORF">QJS10_CPA09g01772</name>
</gene>
<keyword evidence="3" id="KW-1185">Reference proteome</keyword>
<protein>
    <submittedName>
        <fullName evidence="2">Uncharacterized protein</fullName>
    </submittedName>
</protein>
<comment type="caution">
    <text evidence="2">The sequence shown here is derived from an EMBL/GenBank/DDBJ whole genome shotgun (WGS) entry which is preliminary data.</text>
</comment>
<feature type="chain" id="PRO_5043642337" evidence="1">
    <location>
        <begin position="22"/>
        <end position="64"/>
    </location>
</feature>
<evidence type="ECO:0000313" key="2">
    <source>
        <dbReference type="EMBL" id="KAK1308381.1"/>
    </source>
</evidence>
<reference evidence="2" key="2">
    <citation type="submission" date="2023-06" db="EMBL/GenBank/DDBJ databases">
        <authorList>
            <person name="Ma L."/>
            <person name="Liu K.-W."/>
            <person name="Li Z."/>
            <person name="Hsiao Y.-Y."/>
            <person name="Qi Y."/>
            <person name="Fu T."/>
            <person name="Tang G."/>
            <person name="Zhang D."/>
            <person name="Sun W.-H."/>
            <person name="Liu D.-K."/>
            <person name="Li Y."/>
            <person name="Chen G.-Z."/>
            <person name="Liu X.-D."/>
            <person name="Liao X.-Y."/>
            <person name="Jiang Y.-T."/>
            <person name="Yu X."/>
            <person name="Hao Y."/>
            <person name="Huang J."/>
            <person name="Zhao X.-W."/>
            <person name="Ke S."/>
            <person name="Chen Y.-Y."/>
            <person name="Wu W.-L."/>
            <person name="Hsu J.-L."/>
            <person name="Lin Y.-F."/>
            <person name="Huang M.-D."/>
            <person name="Li C.-Y."/>
            <person name="Huang L."/>
            <person name="Wang Z.-W."/>
            <person name="Zhao X."/>
            <person name="Zhong W.-Y."/>
            <person name="Peng D.-H."/>
            <person name="Ahmad S."/>
            <person name="Lan S."/>
            <person name="Zhang J.-S."/>
            <person name="Tsai W.-C."/>
            <person name="Van De Peer Y."/>
            <person name="Liu Z.-J."/>
        </authorList>
    </citation>
    <scope>NUCLEOTIDE SEQUENCE</scope>
    <source>
        <strain evidence="2">CP</strain>
        <tissue evidence="2">Leaves</tissue>
    </source>
</reference>
<proteinExistence type="predicted"/>
<accession>A0AAV9E4M5</accession>